<reference evidence="8 9" key="1">
    <citation type="submission" date="2019-03" db="EMBL/GenBank/DDBJ databases">
        <title>Genomic Encyclopedia of Type Strains, Phase IV (KMG-IV): sequencing the most valuable type-strain genomes for metagenomic binning, comparative biology and taxonomic classification.</title>
        <authorList>
            <person name="Goeker M."/>
        </authorList>
    </citation>
    <scope>NUCLEOTIDE SEQUENCE [LARGE SCALE GENOMIC DNA]</scope>
    <source>
        <strain evidence="8 9">DSM 45775</strain>
    </source>
</reference>
<dbReference type="GO" id="GO:0005886">
    <property type="term" value="C:plasma membrane"/>
    <property type="evidence" value="ECO:0007669"/>
    <property type="project" value="UniProtKB-SubCell"/>
</dbReference>
<keyword evidence="4 7" id="KW-1133">Transmembrane helix</keyword>
<dbReference type="InterPro" id="IPR050367">
    <property type="entry name" value="APC_superfamily"/>
</dbReference>
<dbReference type="EMBL" id="SNYO01000009">
    <property type="protein sequence ID" value="TDQ50851.1"/>
    <property type="molecule type" value="Genomic_DNA"/>
</dbReference>
<evidence type="ECO:0000256" key="7">
    <source>
        <dbReference type="SAM" id="Phobius"/>
    </source>
</evidence>
<dbReference type="Pfam" id="PF13520">
    <property type="entry name" value="AA_permease_2"/>
    <property type="match status" value="1"/>
</dbReference>
<sequence length="546" mass="57709">MSETTRDPEPQRTPSTSDTAAGGIDSGLHRTLDWKGAFWIASGVPALVLFSIGAIAATVGAPSPLVWTVSIVFGLLQSFVWAEIAGLFPSKSGGASVYGAMAWVRYAKPVAPLSVWCNWLAWSPVLTVGSGLAAGYVLTALFPAEATINTWSMTLLPLGFIQEGLEVRLNAQFVIAALFLLLVFGLQHGGILRAARVQTVIGLAVLVPLLVIGVVPLITGDVVAANFQPFVPLSGAWDASGWTLFAGGLFLAAWSAYAFETSICYTAEFKNPGRDTVRAILSAGIACLVIYTLVPFAFQGALGVERLTQDDIVDGNGVGQAMTEIVGGGPVVANLLIVMLVLALLLTIMTTMAGSSRTLYQGSRDGWLPRFLSRTNQHGAPTRAMWTDLVFNLVLLLLSDYVFVLATSTVCYMIFNFLNLNAGWMHRVDNPDAPRPYRAPTILIAIGTVLAFVNALLLGWGANVYGGGALLTGLIAAAIIVPVFYYRHKVVDKGVFPASFSDDLPAENGEPGAVALPRRAGIRPYVVLAGGVVMVIIGQLLAAAGT</sequence>
<feature type="compositionally biased region" description="Basic and acidic residues" evidence="6">
    <location>
        <begin position="1"/>
        <end position="10"/>
    </location>
</feature>
<proteinExistence type="predicted"/>
<organism evidence="8 9">
    <name type="scientific">Actinomycetospora succinea</name>
    <dbReference type="NCBI Taxonomy" id="663603"/>
    <lineage>
        <taxon>Bacteria</taxon>
        <taxon>Bacillati</taxon>
        <taxon>Actinomycetota</taxon>
        <taxon>Actinomycetes</taxon>
        <taxon>Pseudonocardiales</taxon>
        <taxon>Pseudonocardiaceae</taxon>
        <taxon>Actinomycetospora</taxon>
    </lineage>
</organism>
<dbReference type="InterPro" id="IPR002293">
    <property type="entry name" value="AA/rel_permease1"/>
</dbReference>
<feature type="transmembrane region" description="Helical" evidence="7">
    <location>
        <begin position="331"/>
        <end position="354"/>
    </location>
</feature>
<keyword evidence="2" id="KW-1003">Cell membrane</keyword>
<feature type="transmembrane region" description="Helical" evidence="7">
    <location>
        <begin position="65"/>
        <end position="88"/>
    </location>
</feature>
<evidence type="ECO:0000256" key="6">
    <source>
        <dbReference type="SAM" id="MobiDB-lite"/>
    </source>
</evidence>
<dbReference type="PANTHER" id="PTHR42770:SF11">
    <property type="entry name" value="INNER MEMBRANE TRANSPORT PROTEIN YBAT"/>
    <property type="match status" value="1"/>
</dbReference>
<feature type="transmembrane region" description="Helical" evidence="7">
    <location>
        <begin position="199"/>
        <end position="219"/>
    </location>
</feature>
<keyword evidence="3 7" id="KW-0812">Transmembrane</keyword>
<feature type="transmembrane region" description="Helical" evidence="7">
    <location>
        <begin position="239"/>
        <end position="259"/>
    </location>
</feature>
<evidence type="ECO:0000256" key="4">
    <source>
        <dbReference type="ARBA" id="ARBA00022989"/>
    </source>
</evidence>
<dbReference type="GO" id="GO:0022857">
    <property type="term" value="F:transmembrane transporter activity"/>
    <property type="evidence" value="ECO:0007669"/>
    <property type="project" value="InterPro"/>
</dbReference>
<feature type="transmembrane region" description="Helical" evidence="7">
    <location>
        <begin position="464"/>
        <end position="486"/>
    </location>
</feature>
<feature type="transmembrane region" description="Helical" evidence="7">
    <location>
        <begin position="119"/>
        <end position="142"/>
    </location>
</feature>
<dbReference type="OrthoDB" id="9762947at2"/>
<dbReference type="RefSeq" id="WP_133828921.1">
    <property type="nucleotide sequence ID" value="NZ_BAABHR010000003.1"/>
</dbReference>
<feature type="transmembrane region" description="Helical" evidence="7">
    <location>
        <begin position="525"/>
        <end position="544"/>
    </location>
</feature>
<dbReference type="Proteomes" id="UP000295705">
    <property type="component" value="Unassembled WGS sequence"/>
</dbReference>
<feature type="transmembrane region" description="Helical" evidence="7">
    <location>
        <begin position="169"/>
        <end position="187"/>
    </location>
</feature>
<evidence type="ECO:0000256" key="3">
    <source>
        <dbReference type="ARBA" id="ARBA00022692"/>
    </source>
</evidence>
<feature type="transmembrane region" description="Helical" evidence="7">
    <location>
        <begin position="279"/>
        <end position="298"/>
    </location>
</feature>
<feature type="region of interest" description="Disordered" evidence="6">
    <location>
        <begin position="1"/>
        <end position="24"/>
    </location>
</feature>
<keyword evidence="5 7" id="KW-0472">Membrane</keyword>
<evidence type="ECO:0000313" key="9">
    <source>
        <dbReference type="Proteomes" id="UP000295705"/>
    </source>
</evidence>
<accession>A0A4R6UUI1</accession>
<keyword evidence="9" id="KW-1185">Reference proteome</keyword>
<feature type="transmembrane region" description="Helical" evidence="7">
    <location>
        <begin position="393"/>
        <end position="417"/>
    </location>
</feature>
<dbReference type="AlphaFoldDB" id="A0A4R6UUI1"/>
<dbReference type="PANTHER" id="PTHR42770">
    <property type="entry name" value="AMINO ACID TRANSPORTER-RELATED"/>
    <property type="match status" value="1"/>
</dbReference>
<evidence type="ECO:0000256" key="5">
    <source>
        <dbReference type="ARBA" id="ARBA00023136"/>
    </source>
</evidence>
<gene>
    <name evidence="8" type="ORF">EV188_10959</name>
</gene>
<feature type="transmembrane region" description="Helical" evidence="7">
    <location>
        <begin position="437"/>
        <end position="457"/>
    </location>
</feature>
<comment type="subcellular location">
    <subcellularLocation>
        <location evidence="1">Cell membrane</location>
        <topology evidence="1">Multi-pass membrane protein</topology>
    </subcellularLocation>
</comment>
<evidence type="ECO:0000256" key="2">
    <source>
        <dbReference type="ARBA" id="ARBA00022475"/>
    </source>
</evidence>
<evidence type="ECO:0000256" key="1">
    <source>
        <dbReference type="ARBA" id="ARBA00004651"/>
    </source>
</evidence>
<comment type="caution">
    <text evidence="8">The sequence shown here is derived from an EMBL/GenBank/DDBJ whole genome shotgun (WGS) entry which is preliminary data.</text>
</comment>
<name>A0A4R6UUI1_9PSEU</name>
<feature type="transmembrane region" description="Helical" evidence="7">
    <location>
        <begin position="37"/>
        <end position="59"/>
    </location>
</feature>
<protein>
    <submittedName>
        <fullName evidence="8">Amino acid/polyamine/organocation transporter (APC superfamily)</fullName>
    </submittedName>
</protein>
<dbReference type="Gene3D" id="1.20.1740.10">
    <property type="entry name" value="Amino acid/polyamine transporter I"/>
    <property type="match status" value="1"/>
</dbReference>
<evidence type="ECO:0000313" key="8">
    <source>
        <dbReference type="EMBL" id="TDQ50851.1"/>
    </source>
</evidence>
<dbReference type="PIRSF" id="PIRSF006060">
    <property type="entry name" value="AA_transporter"/>
    <property type="match status" value="1"/>
</dbReference>